<feature type="transmembrane region" description="Helical" evidence="5">
    <location>
        <begin position="64"/>
        <end position="87"/>
    </location>
</feature>
<evidence type="ECO:0000313" key="7">
    <source>
        <dbReference type="Proteomes" id="UP001473424"/>
    </source>
</evidence>
<protein>
    <recommendedName>
        <fullName evidence="8">MtN3 and saliva related transmembrane protein</fullName>
    </recommendedName>
</protein>
<evidence type="ECO:0000256" key="5">
    <source>
        <dbReference type="SAM" id="Phobius"/>
    </source>
</evidence>
<dbReference type="EMBL" id="AP028955">
    <property type="protein sequence ID" value="BET38927.1"/>
    <property type="molecule type" value="Genomic_DNA"/>
</dbReference>
<dbReference type="Proteomes" id="UP001473424">
    <property type="component" value="Chromosome"/>
</dbReference>
<evidence type="ECO:0008006" key="8">
    <source>
        <dbReference type="Google" id="ProtNLM"/>
    </source>
</evidence>
<comment type="subcellular location">
    <subcellularLocation>
        <location evidence="1">Membrane</location>
        <topology evidence="1">Multi-pass membrane protein</topology>
    </subcellularLocation>
</comment>
<reference evidence="7" key="1">
    <citation type="journal article" date="2024" name="FEMS Microbiol. Lett.">
        <title>Genomic insights into Spiroplasma endosymbionts that induce male-killing and protective phenotypes in the pea aphid.</title>
        <authorList>
            <person name="Arai H."/>
            <person name="Legeai F."/>
            <person name="Kageyama D."/>
            <person name="Sugio A."/>
            <person name="Simon J.C."/>
        </authorList>
    </citation>
    <scope>NUCLEOTIDE SEQUENCE [LARGE SCALE GENOMIC DNA]</scope>
    <source>
        <strain evidence="7">sAp269</strain>
    </source>
</reference>
<dbReference type="Gene3D" id="1.20.1280.290">
    <property type="match status" value="1"/>
</dbReference>
<evidence type="ECO:0000256" key="4">
    <source>
        <dbReference type="ARBA" id="ARBA00023136"/>
    </source>
</evidence>
<keyword evidence="3 5" id="KW-1133">Transmembrane helix</keyword>
<evidence type="ECO:0000256" key="3">
    <source>
        <dbReference type="ARBA" id="ARBA00022989"/>
    </source>
</evidence>
<gene>
    <name evidence="6" type="ORF">SAP269_15160</name>
</gene>
<keyword evidence="4 5" id="KW-0472">Membrane</keyword>
<keyword evidence="7" id="KW-1185">Reference proteome</keyword>
<name>A0ABM8JPV0_9MOLU</name>
<feature type="transmembrane region" description="Helical" evidence="5">
    <location>
        <begin position="36"/>
        <end position="58"/>
    </location>
</feature>
<keyword evidence="2 5" id="KW-0812">Transmembrane</keyword>
<evidence type="ECO:0000313" key="6">
    <source>
        <dbReference type="EMBL" id="BET38927.1"/>
    </source>
</evidence>
<sequence>MSNIAIDIIGYIGAFFISVAFLPQTIKLIKTKNTKGLSLISYSIYQIGLTSFIIYASLIKNIPLLAANAFGTVINIILLTLIIYNLYYNNKDKNNNLTSKK</sequence>
<feature type="transmembrane region" description="Helical" evidence="5">
    <location>
        <begin position="6"/>
        <end position="24"/>
    </location>
</feature>
<dbReference type="Pfam" id="PF04193">
    <property type="entry name" value="PQ-loop"/>
    <property type="match status" value="1"/>
</dbReference>
<proteinExistence type="predicted"/>
<evidence type="ECO:0000256" key="2">
    <source>
        <dbReference type="ARBA" id="ARBA00022692"/>
    </source>
</evidence>
<accession>A0ABM8JPV0</accession>
<organism evidence="6 7">
    <name type="scientific">Spiroplasma ixodetis</name>
    <dbReference type="NCBI Taxonomy" id="2141"/>
    <lineage>
        <taxon>Bacteria</taxon>
        <taxon>Bacillati</taxon>
        <taxon>Mycoplasmatota</taxon>
        <taxon>Mollicutes</taxon>
        <taxon>Entomoplasmatales</taxon>
        <taxon>Spiroplasmataceae</taxon>
        <taxon>Spiroplasma</taxon>
    </lineage>
</organism>
<evidence type="ECO:0000256" key="1">
    <source>
        <dbReference type="ARBA" id="ARBA00004141"/>
    </source>
</evidence>
<dbReference type="RefSeq" id="WP_353305837.1">
    <property type="nucleotide sequence ID" value="NZ_AP028955.1"/>
</dbReference>
<dbReference type="InterPro" id="IPR006603">
    <property type="entry name" value="PQ-loop_rpt"/>
</dbReference>